<dbReference type="EMBL" id="CP047423">
    <property type="protein sequence ID" value="QPD04926.1"/>
    <property type="molecule type" value="Genomic_DNA"/>
</dbReference>
<dbReference type="AlphaFoldDB" id="A0A7S8FFS4"/>
<name>A0A7S8FFS4_9BACT</name>
<evidence type="ECO:0008006" key="3">
    <source>
        <dbReference type="Google" id="ProtNLM"/>
    </source>
</evidence>
<reference evidence="1 2" key="1">
    <citation type="journal article" date="2020" name="ISME J.">
        <title>Enrichment and physiological characterization of a novel comammox Nitrospira indicates ammonium inhibition of complete nitrification.</title>
        <authorList>
            <person name="Sakoula D."/>
            <person name="Koch H."/>
            <person name="Frank J."/>
            <person name="Jetten M.S.M."/>
            <person name="van Kessel M.A.H.J."/>
            <person name="Lucker S."/>
        </authorList>
    </citation>
    <scope>NUCLEOTIDE SEQUENCE [LARGE SCALE GENOMIC DNA]</scope>
    <source>
        <strain evidence="1">Comreactor17</strain>
    </source>
</reference>
<organism evidence="1 2">
    <name type="scientific">Candidatus Nitrospira kreftii</name>
    <dbReference type="NCBI Taxonomy" id="2652173"/>
    <lineage>
        <taxon>Bacteria</taxon>
        <taxon>Pseudomonadati</taxon>
        <taxon>Nitrospirota</taxon>
        <taxon>Nitrospiria</taxon>
        <taxon>Nitrospirales</taxon>
        <taxon>Nitrospiraceae</taxon>
        <taxon>Nitrospira</taxon>
    </lineage>
</organism>
<dbReference type="Proteomes" id="UP000593737">
    <property type="component" value="Chromosome"/>
</dbReference>
<gene>
    <name evidence="1" type="ORF">Nkreftii_002700</name>
</gene>
<accession>A0A7S8FFS4</accession>
<evidence type="ECO:0000313" key="1">
    <source>
        <dbReference type="EMBL" id="QPD04926.1"/>
    </source>
</evidence>
<proteinExistence type="predicted"/>
<protein>
    <recommendedName>
        <fullName evidence="3">Terminase large subunit gp17-like C-terminal domain-containing protein</fullName>
    </recommendedName>
</protein>
<evidence type="ECO:0000313" key="2">
    <source>
        <dbReference type="Proteomes" id="UP000593737"/>
    </source>
</evidence>
<dbReference type="KEGG" id="nkf:Nkreftii_002700"/>
<sequence length="547" mass="59657">MATEDKIDKVLLEHLGSGGVSLCPVLLDLPTVPDWADGTDQQGRSVLLIGKSFLGESEEAQETVKLVLQDLGSGACPDLAHAVAYAPLASQAIAAIVEGPEEEFLLHSERGTGKTVIKAGISPILAELHLRAGYLVPFKVIWLHDSLLSASIKTARTLENAMWGGLWTIHDDSRQARFSIAGRALVHVDFVGCKDESSAERLRASAHLVKAEELIASQTDGTGISEQQYELALSSMRRQDVSTPRRRSVCATNPGAPESWPAQRWGIVGTARPKTRAIRIPREDRMTAEEQAEQDTQFANSPTLHRRLVKGEWVQADLGENVAEGFDERFHVATSPLTPRSQFLLGIGWDGGHTPSAVIGQYVGGQVRVFASLNEMKAGVRELIKAQVLPWLQTHAPWSLESFGASLVHIIDPNMATPGQVTILESAARTIEEELGGRIIKGPVRWAPRREAVLQALSARHGKGKAQFLINPGPDTALLVQAFNGRWFYKKLDNGQVDRTGPKKPNSPHADIGDAAAYLLDWLYGGELMTAAQREVTVETQFNPLRH</sequence>